<feature type="compositionally biased region" description="Low complexity" evidence="1">
    <location>
        <begin position="337"/>
        <end position="365"/>
    </location>
</feature>
<organism evidence="2 3">
    <name type="scientific">Nitzschia inconspicua</name>
    <dbReference type="NCBI Taxonomy" id="303405"/>
    <lineage>
        <taxon>Eukaryota</taxon>
        <taxon>Sar</taxon>
        <taxon>Stramenopiles</taxon>
        <taxon>Ochrophyta</taxon>
        <taxon>Bacillariophyta</taxon>
        <taxon>Bacillariophyceae</taxon>
        <taxon>Bacillariophycidae</taxon>
        <taxon>Bacillariales</taxon>
        <taxon>Bacillariaceae</taxon>
        <taxon>Nitzschia</taxon>
    </lineage>
</organism>
<reference evidence="2" key="1">
    <citation type="journal article" date="2021" name="Sci. Rep.">
        <title>Diploid genomic architecture of Nitzschia inconspicua, an elite biomass production diatom.</title>
        <authorList>
            <person name="Oliver A."/>
            <person name="Podell S."/>
            <person name="Pinowska A."/>
            <person name="Traller J.C."/>
            <person name="Smith S.R."/>
            <person name="McClure R."/>
            <person name="Beliaev A."/>
            <person name="Bohutskyi P."/>
            <person name="Hill E.A."/>
            <person name="Rabines A."/>
            <person name="Zheng H."/>
            <person name="Allen L.Z."/>
            <person name="Kuo A."/>
            <person name="Grigoriev I.V."/>
            <person name="Allen A.E."/>
            <person name="Hazlebeck D."/>
            <person name="Allen E.E."/>
        </authorList>
    </citation>
    <scope>NUCLEOTIDE SEQUENCE</scope>
    <source>
        <strain evidence="2">Hildebrandi</strain>
    </source>
</reference>
<evidence type="ECO:0000313" key="2">
    <source>
        <dbReference type="EMBL" id="KAG7363263.1"/>
    </source>
</evidence>
<protein>
    <submittedName>
        <fullName evidence="2">DUF2358 domain containing protein</fullName>
    </submittedName>
</protein>
<name>A0A9K3LJK3_9STRA</name>
<evidence type="ECO:0000256" key="1">
    <source>
        <dbReference type="SAM" id="MobiDB-lite"/>
    </source>
</evidence>
<dbReference type="Pfam" id="PF10184">
    <property type="entry name" value="DUF2358"/>
    <property type="match status" value="1"/>
</dbReference>
<dbReference type="Proteomes" id="UP000693970">
    <property type="component" value="Unassembled WGS sequence"/>
</dbReference>
<accession>A0A9K3LJK3</accession>
<dbReference type="AlphaFoldDB" id="A0A9K3LJK3"/>
<proteinExistence type="predicted"/>
<dbReference type="EMBL" id="JAGRRH010000010">
    <property type="protein sequence ID" value="KAG7363263.1"/>
    <property type="molecule type" value="Genomic_DNA"/>
</dbReference>
<dbReference type="OrthoDB" id="44820at2759"/>
<keyword evidence="3" id="KW-1185">Reference proteome</keyword>
<feature type="region of interest" description="Disordered" evidence="1">
    <location>
        <begin position="337"/>
        <end position="369"/>
    </location>
</feature>
<reference evidence="2" key="2">
    <citation type="submission" date="2021-04" db="EMBL/GenBank/DDBJ databases">
        <authorList>
            <person name="Podell S."/>
        </authorList>
    </citation>
    <scope>NUCLEOTIDE SEQUENCE</scope>
    <source>
        <strain evidence="2">Hildebrandi</strain>
    </source>
</reference>
<feature type="region of interest" description="Disordered" evidence="1">
    <location>
        <begin position="482"/>
        <end position="514"/>
    </location>
</feature>
<comment type="caution">
    <text evidence="2">The sequence shown here is derived from an EMBL/GenBank/DDBJ whole genome shotgun (WGS) entry which is preliminary data.</text>
</comment>
<gene>
    <name evidence="2" type="ORF">IV203_026623</name>
</gene>
<evidence type="ECO:0000313" key="3">
    <source>
        <dbReference type="Proteomes" id="UP000693970"/>
    </source>
</evidence>
<sequence>MIVTTNISAEHPLSSLRRRRRRAAVASVLFVAATSCVSLLGSPSVDAFSSPSTKALFLQQHQPSPMSSLYSSTSRRAVADGTSSTRRIGSGLPQGSPLEMICKDQQEFELQVGHAMDTLRDDYPHILTKNPDYSIYDSQLELVDPSGVRLHGVKNYKNVFRLLHAIVGIFYCPERSGLTFRMCFDKARQNIRIHWNAQVIPKAIFGGYKTTLHVDGISIYELDRISGNITQHRLERLVINDNYITPEQGIFAALRGHAINSEVDGIPAFNMETTAAIATVIDSETKQEKNKGQDFSNTIFQFQSHFPSILSSRGSVLFSDSEPDECIVGRTSTSTTTTLEALSSSSSEQQQDGSSGQQQSLSSSTYEHPLSPVDLDALEKKNSARKKFGLKPMTPEEFLELQEQVAELDSEQKKKAAAAAAAAEIAKQQKEQQGGFFNKLLGNALKDTCETNFDCSYPEVCCDFGFKKMCCSSGLRILEGPPQSRQGQLAEVPVPANPGPFPPDDYYDRRGRQW</sequence>
<dbReference type="InterPro" id="IPR018790">
    <property type="entry name" value="DUF2358"/>
</dbReference>
<dbReference type="PANTHER" id="PTHR31094">
    <property type="entry name" value="RIKEN CDNA 2310061I04 GENE"/>
    <property type="match status" value="1"/>
</dbReference>
<dbReference type="PANTHER" id="PTHR31094:SF2">
    <property type="entry name" value="RIKEN CDNA 2310061I04 GENE"/>
    <property type="match status" value="1"/>
</dbReference>